<comment type="caution">
    <text evidence="1">The sequence shown here is derived from an EMBL/GenBank/DDBJ whole genome shotgun (WGS) entry which is preliminary data.</text>
</comment>
<reference evidence="1 2" key="1">
    <citation type="submission" date="2023-07" db="EMBL/GenBank/DDBJ databases">
        <title>Pathogens genome sequencing project 196.</title>
        <authorList>
            <person name="Cao X."/>
        </authorList>
    </citation>
    <scope>NUCLEOTIDE SEQUENCE [LARGE SCALE GENOMIC DNA]</scope>
    <source>
        <strain evidence="1 2">SM41</strain>
    </source>
</reference>
<dbReference type="Proteomes" id="UP001234811">
    <property type="component" value="Unassembled WGS sequence"/>
</dbReference>
<gene>
    <name evidence="1" type="primary">prpB</name>
    <name evidence="1" type="ORF">RF091_00020</name>
</gene>
<accession>A0ABD5BBX8</accession>
<dbReference type="EMBL" id="JAVIPQ010000004">
    <property type="protein sequence ID" value="MDQ9553930.1"/>
    <property type="molecule type" value="Genomic_DNA"/>
</dbReference>
<sequence length="30" mass="3234">MTLRSPGLAFRQALSKEKPLQIAGAINANH</sequence>
<evidence type="ECO:0000313" key="1">
    <source>
        <dbReference type="EMBL" id="MDQ9553930.1"/>
    </source>
</evidence>
<keyword evidence="1" id="KW-0456">Lyase</keyword>
<dbReference type="GO" id="GO:0046421">
    <property type="term" value="F:methylisocitrate lyase activity"/>
    <property type="evidence" value="ECO:0007669"/>
    <property type="project" value="UniProtKB-EC"/>
</dbReference>
<organism evidence="1 2">
    <name type="scientific">Serratia marcescens</name>
    <dbReference type="NCBI Taxonomy" id="615"/>
    <lineage>
        <taxon>Bacteria</taxon>
        <taxon>Pseudomonadati</taxon>
        <taxon>Pseudomonadota</taxon>
        <taxon>Gammaproteobacteria</taxon>
        <taxon>Enterobacterales</taxon>
        <taxon>Yersiniaceae</taxon>
        <taxon>Serratia</taxon>
    </lineage>
</organism>
<evidence type="ECO:0000313" key="2">
    <source>
        <dbReference type="Proteomes" id="UP001234811"/>
    </source>
</evidence>
<name>A0ABD5BBX8_SERMA</name>
<dbReference type="AlphaFoldDB" id="A0ABD5BBX8"/>
<dbReference type="EC" id="4.1.3.30" evidence="1"/>
<protein>
    <submittedName>
        <fullName evidence="1">Methylisocitrate lyase</fullName>
        <ecNumber evidence="1">4.1.3.30</ecNumber>
    </submittedName>
</protein>
<feature type="non-terminal residue" evidence="1">
    <location>
        <position position="30"/>
    </location>
</feature>
<proteinExistence type="predicted"/>